<dbReference type="InterPro" id="IPR036188">
    <property type="entry name" value="FAD/NAD-bd_sf"/>
</dbReference>
<keyword evidence="11" id="KW-1185">Reference proteome</keyword>
<dbReference type="PANTHER" id="PTHR11985">
    <property type="entry name" value="GLYCEROL-3-PHOSPHATE DEHYDROGENASE"/>
    <property type="match status" value="1"/>
</dbReference>
<comment type="catalytic activity">
    <reaction evidence="6">
        <text>a quinone + sn-glycerol 3-phosphate = dihydroxyacetone phosphate + a quinol</text>
        <dbReference type="Rhea" id="RHEA:18977"/>
        <dbReference type="ChEBI" id="CHEBI:24646"/>
        <dbReference type="ChEBI" id="CHEBI:57597"/>
        <dbReference type="ChEBI" id="CHEBI:57642"/>
        <dbReference type="ChEBI" id="CHEBI:132124"/>
        <dbReference type="EC" id="1.1.5.3"/>
    </reaction>
</comment>
<dbReference type="GO" id="GO:0046168">
    <property type="term" value="P:glycerol-3-phosphate catabolic process"/>
    <property type="evidence" value="ECO:0007669"/>
    <property type="project" value="TreeGrafter"/>
</dbReference>
<comment type="similarity">
    <text evidence="2 6">Belongs to the FAD-dependent glycerol-3-phosphate dehydrogenase family.</text>
</comment>
<evidence type="ECO:0000313" key="11">
    <source>
        <dbReference type="Proteomes" id="UP000265768"/>
    </source>
</evidence>
<dbReference type="PROSITE" id="PS00978">
    <property type="entry name" value="FAD_G3PDH_2"/>
    <property type="match status" value="1"/>
</dbReference>
<accession>A0A3A4AV05</accession>
<evidence type="ECO:0000256" key="3">
    <source>
        <dbReference type="ARBA" id="ARBA00022630"/>
    </source>
</evidence>
<dbReference type="GO" id="GO:0009331">
    <property type="term" value="C:glycerol-3-phosphate dehydrogenase (FAD) complex"/>
    <property type="evidence" value="ECO:0007669"/>
    <property type="project" value="UniProtKB-UniRule"/>
</dbReference>
<comment type="cofactor">
    <cofactor evidence="1 6">
        <name>FAD</name>
        <dbReference type="ChEBI" id="CHEBI:57692"/>
    </cofactor>
</comment>
<dbReference type="Pfam" id="PF01266">
    <property type="entry name" value="DAO"/>
    <property type="match status" value="1"/>
</dbReference>
<evidence type="ECO:0000256" key="5">
    <source>
        <dbReference type="ARBA" id="ARBA00023002"/>
    </source>
</evidence>
<feature type="domain" description="Alpha-glycerophosphate oxidase C-terminal" evidence="9">
    <location>
        <begin position="514"/>
        <end position="637"/>
    </location>
</feature>
<keyword evidence="3 6" id="KW-0285">Flavoprotein</keyword>
<organism evidence="10 11">
    <name type="scientific">Bailinhaonella thermotolerans</name>
    <dbReference type="NCBI Taxonomy" id="1070861"/>
    <lineage>
        <taxon>Bacteria</taxon>
        <taxon>Bacillati</taxon>
        <taxon>Actinomycetota</taxon>
        <taxon>Actinomycetes</taxon>
        <taxon>Streptosporangiales</taxon>
        <taxon>Streptosporangiaceae</taxon>
        <taxon>Bailinhaonella</taxon>
    </lineage>
</organism>
<evidence type="ECO:0000256" key="2">
    <source>
        <dbReference type="ARBA" id="ARBA00007330"/>
    </source>
</evidence>
<proteinExistence type="inferred from homology"/>
<dbReference type="Gene3D" id="1.10.8.870">
    <property type="entry name" value="Alpha-glycerophosphate oxidase, cap domain"/>
    <property type="match status" value="1"/>
</dbReference>
<dbReference type="InterPro" id="IPR031656">
    <property type="entry name" value="DAO_C"/>
</dbReference>
<dbReference type="Gene3D" id="3.30.9.10">
    <property type="entry name" value="D-Amino Acid Oxidase, subunit A, domain 2"/>
    <property type="match status" value="1"/>
</dbReference>
<evidence type="ECO:0000259" key="9">
    <source>
        <dbReference type="Pfam" id="PF16901"/>
    </source>
</evidence>
<dbReference type="PRINTS" id="PR01001">
    <property type="entry name" value="FADG3PDH"/>
</dbReference>
<name>A0A3A4AV05_9ACTN</name>
<gene>
    <name evidence="10" type="ORF">D5H75_11650</name>
</gene>
<evidence type="ECO:0000256" key="1">
    <source>
        <dbReference type="ARBA" id="ARBA00001974"/>
    </source>
</evidence>
<dbReference type="PANTHER" id="PTHR11985:SF31">
    <property type="entry name" value="GLYCEROL-3-PHOSPHATE DEHYDROGENASE 2"/>
    <property type="match status" value="1"/>
</dbReference>
<feature type="compositionally biased region" description="Polar residues" evidence="7">
    <location>
        <begin position="1"/>
        <end position="11"/>
    </location>
</feature>
<evidence type="ECO:0000313" key="10">
    <source>
        <dbReference type="EMBL" id="RJL33435.1"/>
    </source>
</evidence>
<evidence type="ECO:0000259" key="8">
    <source>
        <dbReference type="Pfam" id="PF01266"/>
    </source>
</evidence>
<keyword evidence="5 6" id="KW-0560">Oxidoreductase</keyword>
<dbReference type="Proteomes" id="UP000265768">
    <property type="component" value="Unassembled WGS sequence"/>
</dbReference>
<dbReference type="Gene3D" id="3.50.50.60">
    <property type="entry name" value="FAD/NAD(P)-binding domain"/>
    <property type="match status" value="1"/>
</dbReference>
<dbReference type="EMBL" id="QZEY01000003">
    <property type="protein sequence ID" value="RJL33435.1"/>
    <property type="molecule type" value="Genomic_DNA"/>
</dbReference>
<keyword evidence="4" id="KW-0274">FAD</keyword>
<dbReference type="EC" id="1.1.5.3" evidence="6"/>
<evidence type="ECO:0000256" key="7">
    <source>
        <dbReference type="SAM" id="MobiDB-lite"/>
    </source>
</evidence>
<reference evidence="10 11" key="1">
    <citation type="submission" date="2018-09" db="EMBL/GenBank/DDBJ databases">
        <title>YIM 75507 draft genome.</title>
        <authorList>
            <person name="Tang S."/>
            <person name="Feng Y."/>
        </authorList>
    </citation>
    <scope>NUCLEOTIDE SEQUENCE [LARGE SCALE GENOMIC DNA]</scope>
    <source>
        <strain evidence="10 11">YIM 75507</strain>
    </source>
</reference>
<dbReference type="AlphaFoldDB" id="A0A3A4AV05"/>
<dbReference type="SUPFAM" id="SSF51905">
    <property type="entry name" value="FAD/NAD(P)-binding domain"/>
    <property type="match status" value="1"/>
</dbReference>
<dbReference type="InterPro" id="IPR000447">
    <property type="entry name" value="G3P_DH_FAD-dep"/>
</dbReference>
<dbReference type="OrthoDB" id="9766796at2"/>
<dbReference type="RefSeq" id="WP_119926394.1">
    <property type="nucleotide sequence ID" value="NZ_QZEY01000003.1"/>
</dbReference>
<dbReference type="InterPro" id="IPR006076">
    <property type="entry name" value="FAD-dep_OxRdtase"/>
</dbReference>
<dbReference type="Pfam" id="PF16901">
    <property type="entry name" value="DAO_C"/>
    <property type="match status" value="1"/>
</dbReference>
<evidence type="ECO:0000256" key="6">
    <source>
        <dbReference type="RuleBase" id="RU361217"/>
    </source>
</evidence>
<dbReference type="PROSITE" id="PS00977">
    <property type="entry name" value="FAD_G3PDH_1"/>
    <property type="match status" value="1"/>
</dbReference>
<feature type="domain" description="FAD dependent oxidoreductase" evidence="8">
    <location>
        <begin position="140"/>
        <end position="496"/>
    </location>
</feature>
<evidence type="ECO:0000256" key="4">
    <source>
        <dbReference type="ARBA" id="ARBA00022827"/>
    </source>
</evidence>
<dbReference type="GO" id="GO:0004368">
    <property type="term" value="F:glycerol-3-phosphate dehydrogenase (quinone) activity"/>
    <property type="evidence" value="ECO:0007669"/>
    <property type="project" value="UniProtKB-EC"/>
</dbReference>
<feature type="compositionally biased region" description="Basic and acidic residues" evidence="7">
    <location>
        <begin position="49"/>
        <end position="58"/>
    </location>
</feature>
<protein>
    <recommendedName>
        <fullName evidence="6">Glycerol-3-phosphate dehydrogenase</fullName>
        <ecNumber evidence="6">1.1.5.3</ecNumber>
    </recommendedName>
</protein>
<sequence length="713" mass="75779">MALNARTNGHTSRSDRNAPSGRDGSSDRDGSSGRNASPDRNASTGRDGSSGRDGRDAAPRAAGGAGHIGGRGGGGTANGAGRAGAGGRAPGRVNGRLAERLTEKLNERAARRARNDHRRDQLGPAQRAGALRALRDERFDLVVVGGGVTGTGIALDAATRGLSVALVEAVDWAAGTSSRSSKLVHGGLRYLEQFDFGLVREALRERALLLDRIAPHLVRPVRFLYPLTRRGWERAYVGAGVRLYDSLGGAGAVPRHRHLSRRRALEEAPGLRPDTLVGAIQYYDAQVDDARLTMTLARTAARYGAVVATGLRVEGFLRDGERFIGVRLRDAVSGEPLVVEAGHVVNATGTWTGGLLALAGVESPTSVRASKGVHIVVPRDRVDLGETGLIARTERSVLFVIPWGAHWLIGTTDTPWEHDATHPAASRADVDYLLDQCNRVLASPLTREDVVGVYAGLRPLVDTGAAETTKLSREHVVWQPAPGLTAIAGGKMTTYRVMARDAVDAVVGPAGPRSRTHEIPLVGADGVEVLRQSRRVLARRARLPEDLVGRLLERYGSTTLDLLDLIAARPALAAPLDGAPHHIAAEIVYAASHEGAMHLVDALARRTHIAVDTADRGLSAAPGAARLMAEVLGWDRRAVAREVEHYQAVVAAERLGEAQAEEAAAFEARMAVPDPRLVAAPVPVRRLAGVRRAPSRVLSALPRMRALLQAARP</sequence>
<comment type="caution">
    <text evidence="10">The sequence shown here is derived from an EMBL/GenBank/DDBJ whole genome shotgun (WGS) entry which is preliminary data.</text>
</comment>
<feature type="region of interest" description="Disordered" evidence="7">
    <location>
        <begin position="1"/>
        <end position="95"/>
    </location>
</feature>
<dbReference type="InterPro" id="IPR038299">
    <property type="entry name" value="DAO_C_sf"/>
</dbReference>
<feature type="compositionally biased region" description="Gly residues" evidence="7">
    <location>
        <begin position="63"/>
        <end position="89"/>
    </location>
</feature>